<evidence type="ECO:0000313" key="9">
    <source>
        <dbReference type="Proteomes" id="UP000311008"/>
    </source>
</evidence>
<feature type="domain" description="Virulence factor membrane-bound polymerase C-terminal" evidence="7">
    <location>
        <begin position="386"/>
        <end position="560"/>
    </location>
</feature>
<evidence type="ECO:0000256" key="5">
    <source>
        <dbReference type="SAM" id="Phobius"/>
    </source>
</evidence>
<comment type="subcellular location">
    <subcellularLocation>
        <location evidence="1">Membrane</location>
        <topology evidence="1">Multi-pass membrane protein</topology>
    </subcellularLocation>
</comment>
<dbReference type="InterPro" id="IPR051533">
    <property type="entry name" value="WaaL-like"/>
</dbReference>
<keyword evidence="4 5" id="KW-0472">Membrane</keyword>
<feature type="transmembrane region" description="Helical" evidence="5">
    <location>
        <begin position="347"/>
        <end position="372"/>
    </location>
</feature>
<dbReference type="RefSeq" id="WP_140002441.1">
    <property type="nucleotide sequence ID" value="NZ_CP040946.1"/>
</dbReference>
<dbReference type="InterPro" id="IPR007016">
    <property type="entry name" value="O-antigen_ligase-rel_domated"/>
</dbReference>
<gene>
    <name evidence="8" type="ORF">FIU01_02040</name>
</gene>
<keyword evidence="3 5" id="KW-1133">Transmembrane helix</keyword>
<dbReference type="OrthoDB" id="4448at2"/>
<dbReference type="Proteomes" id="UP000311008">
    <property type="component" value="Chromosome"/>
</dbReference>
<sequence>MYLGMASSVPRMSLALIAAMFCLPMITAYHQVPIPNFYGEWIAALCGLLALSPLLTKHFWQSSIPRASFIFLGLLLTIQLQMLFQMHPASPNVSLIEAYVSWAFFLTLLGWHLRKSLGLKSVVTTLAWALVLAAAINSVFVVLQLLLQFEILQTLNLAKLIPHLTSYGMLGQSNHFANITALAMCSLIYLYSRHACNRTWLIIGLLTGLCLLSLSGSRSSLLYLIAIAMLCWVRQRQPSSETESPDTAITLFRLSLILIPTFVILQIVLTTFLPQAFIHTPVARAMEAVINPSASLRWQFWQTSLALFNQSPLLGMGIGQIRWQTFVTADLPTINHAHMFFEHAHNLFLHLLTEVGLVGLIIVFAGLILWILPFFKQRSRDPETIWLLGILAILGIHSQLEYPLWYSYFLGICAFLLGVGEFSEIKLSHLSNAAKASLKLTFAAAFIYGLVQLTLMQIAYQKLERQIHIASQTEMSSSEKQTLVEEMLWVSDHSLLSPYGDLVLATYLVPNTAQADIQLSIAERAAQFIPLRRPCLNLVVLLEMNHRHPEALQLLRSLRRMAGDRLEQDIAQLPADNLALLNALLLQADTPPLKRSL</sequence>
<evidence type="ECO:0000256" key="4">
    <source>
        <dbReference type="ARBA" id="ARBA00023136"/>
    </source>
</evidence>
<feature type="transmembrane region" description="Helical" evidence="5">
    <location>
        <begin position="406"/>
        <end position="425"/>
    </location>
</feature>
<feature type="domain" description="O-antigen ligase-related" evidence="6">
    <location>
        <begin position="204"/>
        <end position="363"/>
    </location>
</feature>
<reference evidence="9" key="1">
    <citation type="journal article" date="2019" name="ISME J.">
        <title>Evolution in action: habitat transition from sediment to the pelagial leads to genome streamlining in Methylophilaceae.</title>
        <authorList>
            <person name="Salcher M."/>
            <person name="Schaefle D."/>
            <person name="Kaspar M."/>
            <person name="Neuenschwander S.M."/>
            <person name="Ghai R."/>
        </authorList>
    </citation>
    <scope>NUCLEOTIDE SEQUENCE [LARGE SCALE GENOMIC DNA]</scope>
    <source>
        <strain evidence="9">MMS-M-51</strain>
    </source>
</reference>
<dbReference type="PANTHER" id="PTHR37422">
    <property type="entry name" value="TEICHURONIC ACID BIOSYNTHESIS PROTEIN TUAE"/>
    <property type="match status" value="1"/>
</dbReference>
<evidence type="ECO:0000256" key="3">
    <source>
        <dbReference type="ARBA" id="ARBA00022989"/>
    </source>
</evidence>
<evidence type="ECO:0000313" key="8">
    <source>
        <dbReference type="EMBL" id="QDC43423.1"/>
    </source>
</evidence>
<dbReference type="AlphaFoldDB" id="A0A5B8CQ98"/>
<dbReference type="InterPro" id="IPR021797">
    <property type="entry name" value="Wzy_C_2"/>
</dbReference>
<feature type="transmembrane region" description="Helical" evidence="5">
    <location>
        <begin position="125"/>
        <end position="147"/>
    </location>
</feature>
<protein>
    <submittedName>
        <fullName evidence="8">Uncharacterized protein</fullName>
    </submittedName>
</protein>
<keyword evidence="9" id="KW-1185">Reference proteome</keyword>
<name>A0A5B8CQ98_9PROT</name>
<feature type="transmembrane region" description="Helical" evidence="5">
    <location>
        <begin position="67"/>
        <end position="84"/>
    </location>
</feature>
<organism evidence="8 9">
    <name type="scientific">Methylophilus medardicus</name>
    <dbReference type="NCBI Taxonomy" id="2588534"/>
    <lineage>
        <taxon>Bacteria</taxon>
        <taxon>Pseudomonadati</taxon>
        <taxon>Pseudomonadota</taxon>
        <taxon>Betaproteobacteria</taxon>
        <taxon>Nitrosomonadales</taxon>
        <taxon>Methylophilaceae</taxon>
        <taxon>Methylophilus</taxon>
    </lineage>
</organism>
<dbReference type="EMBL" id="CP040946">
    <property type="protein sequence ID" value="QDC43423.1"/>
    <property type="molecule type" value="Genomic_DNA"/>
</dbReference>
<feature type="transmembrane region" description="Helical" evidence="5">
    <location>
        <begin position="96"/>
        <end position="113"/>
    </location>
</feature>
<dbReference type="KEGG" id="mmec:FIU01_02040"/>
<evidence type="ECO:0000256" key="2">
    <source>
        <dbReference type="ARBA" id="ARBA00022692"/>
    </source>
</evidence>
<evidence type="ECO:0000259" key="6">
    <source>
        <dbReference type="Pfam" id="PF04932"/>
    </source>
</evidence>
<feature type="transmembrane region" description="Helical" evidence="5">
    <location>
        <begin position="38"/>
        <end position="55"/>
    </location>
</feature>
<keyword evidence="2 5" id="KW-0812">Transmembrane</keyword>
<dbReference type="Pfam" id="PF04932">
    <property type="entry name" value="Wzy_C"/>
    <property type="match status" value="1"/>
</dbReference>
<evidence type="ECO:0000259" key="7">
    <source>
        <dbReference type="Pfam" id="PF11846"/>
    </source>
</evidence>
<dbReference type="PANTHER" id="PTHR37422:SF13">
    <property type="entry name" value="LIPOPOLYSACCHARIDE BIOSYNTHESIS PROTEIN PA4999-RELATED"/>
    <property type="match status" value="1"/>
</dbReference>
<feature type="transmembrane region" description="Helical" evidence="5">
    <location>
        <begin position="384"/>
        <end position="400"/>
    </location>
</feature>
<feature type="transmembrane region" description="Helical" evidence="5">
    <location>
        <begin position="175"/>
        <end position="192"/>
    </location>
</feature>
<dbReference type="Pfam" id="PF11846">
    <property type="entry name" value="Wzy_C_2"/>
    <property type="match status" value="1"/>
</dbReference>
<evidence type="ECO:0000256" key="1">
    <source>
        <dbReference type="ARBA" id="ARBA00004141"/>
    </source>
</evidence>
<feature type="transmembrane region" description="Helical" evidence="5">
    <location>
        <begin position="256"/>
        <end position="278"/>
    </location>
</feature>
<proteinExistence type="predicted"/>
<feature type="transmembrane region" description="Helical" evidence="5">
    <location>
        <begin position="437"/>
        <end position="460"/>
    </location>
</feature>
<accession>A0A5B8CQ98</accession>
<dbReference type="GO" id="GO:0016020">
    <property type="term" value="C:membrane"/>
    <property type="evidence" value="ECO:0007669"/>
    <property type="project" value="UniProtKB-SubCell"/>
</dbReference>